<reference evidence="3" key="1">
    <citation type="submission" date="2022-12" db="EMBL/GenBank/DDBJ databases">
        <authorList>
            <person name="Webb A."/>
        </authorList>
    </citation>
    <scope>NUCLEOTIDE SEQUENCE</scope>
    <source>
        <strain evidence="3">Hp1</strain>
    </source>
</reference>
<dbReference type="Pfam" id="PF18265">
    <property type="entry name" value="Nas2_N"/>
    <property type="match status" value="1"/>
</dbReference>
<dbReference type="Proteomes" id="UP001162031">
    <property type="component" value="Unassembled WGS sequence"/>
</dbReference>
<dbReference type="SUPFAM" id="SSF50156">
    <property type="entry name" value="PDZ domain-like"/>
    <property type="match status" value="1"/>
</dbReference>
<dbReference type="AlphaFoldDB" id="A0AAV0TCF4"/>
<feature type="domain" description="PDZ" evidence="2">
    <location>
        <begin position="114"/>
        <end position="204"/>
    </location>
</feature>
<sequence>MSTDVVAKYESAVKAREAVEEEIAAYVAELTSGNNVGVSGPLVDAEGFPRADVDVYRVRHVRHLLARKQTDHKHVMTTIEELLPQVFAARSSDLKRTTTETAALVEDNAALDGTDVGASLEVLENKWKRTLHEVKPDERELQPFAVVESVQSESPAETAGLQALDQVLRFGTADAENHRELTAVKEIVDRNIGSGIRVLVRRDTQLLALELIPQTWRGPGVLGCLLRPM</sequence>
<organism evidence="3 4">
    <name type="scientific">Hyaloperonospora brassicae</name>
    <name type="common">Brassica downy mildew</name>
    <name type="synonym">Peronospora brassicae</name>
    <dbReference type="NCBI Taxonomy" id="162125"/>
    <lineage>
        <taxon>Eukaryota</taxon>
        <taxon>Sar</taxon>
        <taxon>Stramenopiles</taxon>
        <taxon>Oomycota</taxon>
        <taxon>Peronosporomycetes</taxon>
        <taxon>Peronosporales</taxon>
        <taxon>Peronosporaceae</taxon>
        <taxon>Hyaloperonospora</taxon>
    </lineage>
</organism>
<comment type="caution">
    <text evidence="3">The sequence shown here is derived from an EMBL/GenBank/DDBJ whole genome shotgun (WGS) entry which is preliminary data.</text>
</comment>
<name>A0AAV0TCF4_HYABA</name>
<gene>
    <name evidence="3" type="ORF">HBR001_LOCUS2192</name>
</gene>
<dbReference type="SMART" id="SM00228">
    <property type="entry name" value="PDZ"/>
    <property type="match status" value="1"/>
</dbReference>
<evidence type="ECO:0000256" key="1">
    <source>
        <dbReference type="ARBA" id="ARBA00023186"/>
    </source>
</evidence>
<dbReference type="GO" id="GO:0005634">
    <property type="term" value="C:nucleus"/>
    <property type="evidence" value="ECO:0007669"/>
    <property type="project" value="TreeGrafter"/>
</dbReference>
<dbReference type="PANTHER" id="PTHR12651">
    <property type="entry name" value="26S PROTEASOME NON-ATPASE REGULATORY SUBUNIT 9"/>
    <property type="match status" value="1"/>
</dbReference>
<protein>
    <recommendedName>
        <fullName evidence="2">PDZ domain-containing protein</fullName>
    </recommendedName>
</protein>
<dbReference type="InterPro" id="IPR001478">
    <property type="entry name" value="PDZ"/>
</dbReference>
<evidence type="ECO:0000259" key="2">
    <source>
        <dbReference type="SMART" id="SM00228"/>
    </source>
</evidence>
<dbReference type="GO" id="GO:0005737">
    <property type="term" value="C:cytoplasm"/>
    <property type="evidence" value="ECO:0007669"/>
    <property type="project" value="TreeGrafter"/>
</dbReference>
<dbReference type="GO" id="GO:0070682">
    <property type="term" value="P:proteasome regulatory particle assembly"/>
    <property type="evidence" value="ECO:0007669"/>
    <property type="project" value="InterPro"/>
</dbReference>
<dbReference type="FunFam" id="2.30.42.10:FF:000107">
    <property type="entry name" value="26S proteasome non-ATPase regulatory subunit 9"/>
    <property type="match status" value="1"/>
</dbReference>
<dbReference type="Pfam" id="PF13180">
    <property type="entry name" value="PDZ_2"/>
    <property type="match status" value="1"/>
</dbReference>
<dbReference type="InterPro" id="IPR035269">
    <property type="entry name" value="PSMD9"/>
</dbReference>
<proteinExistence type="predicted"/>
<evidence type="ECO:0000313" key="3">
    <source>
        <dbReference type="EMBL" id="CAI5719431.1"/>
    </source>
</evidence>
<keyword evidence="1" id="KW-0143">Chaperone</keyword>
<dbReference type="Gene3D" id="2.30.42.10">
    <property type="match status" value="1"/>
</dbReference>
<dbReference type="Gene3D" id="6.10.140.1710">
    <property type="match status" value="1"/>
</dbReference>
<dbReference type="PANTHER" id="PTHR12651:SF1">
    <property type="entry name" value="26S PROTEASOME NON-ATPASE REGULATORY SUBUNIT 9"/>
    <property type="match status" value="1"/>
</dbReference>
<dbReference type="EMBL" id="CANTFL010000234">
    <property type="protein sequence ID" value="CAI5719431.1"/>
    <property type="molecule type" value="Genomic_DNA"/>
</dbReference>
<keyword evidence="4" id="KW-1185">Reference proteome</keyword>
<dbReference type="InterPro" id="IPR036034">
    <property type="entry name" value="PDZ_sf"/>
</dbReference>
<dbReference type="InterPro" id="IPR040815">
    <property type="entry name" value="Nas2_N"/>
</dbReference>
<evidence type="ECO:0000313" key="4">
    <source>
        <dbReference type="Proteomes" id="UP001162031"/>
    </source>
</evidence>
<accession>A0AAV0TCF4</accession>